<name>A0A1H6F835_9GAMM</name>
<evidence type="ECO:0000313" key="2">
    <source>
        <dbReference type="Proteomes" id="UP000236724"/>
    </source>
</evidence>
<dbReference type="InterPro" id="IPR025345">
    <property type="entry name" value="DUF4249"/>
</dbReference>
<dbReference type="AlphaFoldDB" id="A0A1H6F835"/>
<evidence type="ECO:0000313" key="1">
    <source>
        <dbReference type="EMBL" id="SEH05216.1"/>
    </source>
</evidence>
<dbReference type="Proteomes" id="UP000236724">
    <property type="component" value="Unassembled WGS sequence"/>
</dbReference>
<dbReference type="EMBL" id="FMSV02000174">
    <property type="protein sequence ID" value="SEH05216.1"/>
    <property type="molecule type" value="Genomic_DNA"/>
</dbReference>
<protein>
    <recommendedName>
        <fullName evidence="3">DUF4249 domain-containing protein</fullName>
    </recommendedName>
</protein>
<dbReference type="Pfam" id="PF14054">
    <property type="entry name" value="DUF4249"/>
    <property type="match status" value="1"/>
</dbReference>
<reference evidence="1 2" key="1">
    <citation type="submission" date="2016-10" db="EMBL/GenBank/DDBJ databases">
        <authorList>
            <person name="de Groot N.N."/>
        </authorList>
    </citation>
    <scope>NUCLEOTIDE SEQUENCE [LARGE SCALE GENOMIC DNA]</scope>
    <source>
        <strain evidence="1">MBHS1</strain>
    </source>
</reference>
<dbReference type="PROSITE" id="PS51257">
    <property type="entry name" value="PROKAR_LIPOPROTEIN"/>
    <property type="match status" value="1"/>
</dbReference>
<gene>
    <name evidence="1" type="ORF">MBHS_01069</name>
</gene>
<keyword evidence="2" id="KW-1185">Reference proteome</keyword>
<sequence>MRKRNIILSKIIFALLFANFAFVSCEKFIDYDVPEHEPRLVVISGFQPAEPWSVFVSHSLSSFDNDNYSQIHNADVTVNSVDGSYSEKLIYSNMSNRYYSTEIPEEGREYEILVSTSRYPTASSTNKIPEAATILSLDTVEGYHNGDFTLDFELTFSNSSAEENFFIVQLYTIESYSWKDEFQNLIYIQSDDPNVEQVGEDDYGDDMLFLKDQSFDGREYTLRFYTPEYFSPNYGKSAQFRVKVLTSSEEFYRYQKSSKQYNYSNDNPFAQPVQIYSNIENGIGVFGGYSVSEIDL</sequence>
<accession>A0A1H6F835</accession>
<organism evidence="1 2">
    <name type="scientific">Candidatus Venteria ishoeyi</name>
    <dbReference type="NCBI Taxonomy" id="1899563"/>
    <lineage>
        <taxon>Bacteria</taxon>
        <taxon>Pseudomonadati</taxon>
        <taxon>Pseudomonadota</taxon>
        <taxon>Gammaproteobacteria</taxon>
        <taxon>Thiotrichales</taxon>
        <taxon>Thiotrichaceae</taxon>
        <taxon>Venteria</taxon>
    </lineage>
</organism>
<proteinExistence type="predicted"/>
<evidence type="ECO:0008006" key="3">
    <source>
        <dbReference type="Google" id="ProtNLM"/>
    </source>
</evidence>
<dbReference type="OrthoDB" id="1466461at2"/>